<keyword evidence="3" id="KW-1185">Reference proteome</keyword>
<comment type="caution">
    <text evidence="2">The sequence shown here is derived from an EMBL/GenBank/DDBJ whole genome shotgun (WGS) entry which is preliminary data.</text>
</comment>
<proteinExistence type="predicted"/>
<keyword evidence="1" id="KW-1133">Transmembrane helix</keyword>
<reference evidence="2" key="1">
    <citation type="submission" date="2022-08" db="EMBL/GenBank/DDBJ databases">
        <authorList>
            <person name="Deng Y."/>
            <person name="Han X.-F."/>
            <person name="Zhang Y.-Q."/>
        </authorList>
    </citation>
    <scope>NUCLEOTIDE SEQUENCE</scope>
    <source>
        <strain evidence="2">CPCC 203386</strain>
    </source>
</reference>
<evidence type="ECO:0000313" key="3">
    <source>
        <dbReference type="Proteomes" id="UP001165586"/>
    </source>
</evidence>
<keyword evidence="1" id="KW-0812">Transmembrane</keyword>
<dbReference type="RefSeq" id="WP_259540166.1">
    <property type="nucleotide sequence ID" value="NZ_JANLCJ010000005.1"/>
</dbReference>
<evidence type="ECO:0000256" key="1">
    <source>
        <dbReference type="SAM" id="Phobius"/>
    </source>
</evidence>
<evidence type="ECO:0000313" key="2">
    <source>
        <dbReference type="EMBL" id="MCS5735255.1"/>
    </source>
</evidence>
<gene>
    <name evidence="2" type="ORF">N1032_16020</name>
</gene>
<protein>
    <recommendedName>
        <fullName evidence="4">RDD domain-containing protein</fullName>
    </recommendedName>
</protein>
<dbReference type="Proteomes" id="UP001165586">
    <property type="component" value="Unassembled WGS sequence"/>
</dbReference>
<feature type="transmembrane region" description="Helical" evidence="1">
    <location>
        <begin position="23"/>
        <end position="44"/>
    </location>
</feature>
<name>A0ABT2H5N2_9MICO</name>
<dbReference type="EMBL" id="JANLCJ010000005">
    <property type="protein sequence ID" value="MCS5735255.1"/>
    <property type="molecule type" value="Genomic_DNA"/>
</dbReference>
<organism evidence="2 3">
    <name type="scientific">Herbiconiux daphne</name>
    <dbReference type="NCBI Taxonomy" id="2970914"/>
    <lineage>
        <taxon>Bacteria</taxon>
        <taxon>Bacillati</taxon>
        <taxon>Actinomycetota</taxon>
        <taxon>Actinomycetes</taxon>
        <taxon>Micrococcales</taxon>
        <taxon>Microbacteriaceae</taxon>
        <taxon>Herbiconiux</taxon>
    </lineage>
</organism>
<sequence>MGSDRDGRDRDGGRAGTELRRRFAAVLIVLAIDAVGVAAIAVAATRLAGRDRPSEAPLVAACTGVAFVTWLFAVVAVLLVRRATRAGLRRAAGLGSPDRLLRAARRWLWSGLIVNTVGSEWVAITALVRGDTFADVASGGAQGLLTATALAIGGVVVSLAYLLILPRRGPAGR</sequence>
<feature type="transmembrane region" description="Helical" evidence="1">
    <location>
        <begin position="107"/>
        <end position="128"/>
    </location>
</feature>
<accession>A0ABT2H5N2</accession>
<evidence type="ECO:0008006" key="4">
    <source>
        <dbReference type="Google" id="ProtNLM"/>
    </source>
</evidence>
<feature type="transmembrane region" description="Helical" evidence="1">
    <location>
        <begin position="56"/>
        <end position="80"/>
    </location>
</feature>
<feature type="transmembrane region" description="Helical" evidence="1">
    <location>
        <begin position="140"/>
        <end position="164"/>
    </location>
</feature>
<keyword evidence="1" id="KW-0472">Membrane</keyword>